<dbReference type="Pfam" id="PF04748">
    <property type="entry name" value="Polysacc_deac_2"/>
    <property type="match status" value="1"/>
</dbReference>
<protein>
    <recommendedName>
        <fullName evidence="5">Divergent polysaccharide deacetylase family protein</fullName>
    </recommendedName>
</protein>
<feature type="compositionally biased region" description="Pro residues" evidence="1">
    <location>
        <begin position="118"/>
        <end position="135"/>
    </location>
</feature>
<name>A0A2U1V736_9PROT</name>
<evidence type="ECO:0000313" key="4">
    <source>
        <dbReference type="Proteomes" id="UP000245048"/>
    </source>
</evidence>
<gene>
    <name evidence="3" type="ORF">CR165_07170</name>
</gene>
<dbReference type="InterPro" id="IPR006837">
    <property type="entry name" value="Divergent_DAC"/>
</dbReference>
<evidence type="ECO:0008006" key="5">
    <source>
        <dbReference type="Google" id="ProtNLM"/>
    </source>
</evidence>
<dbReference type="InterPro" id="IPR011330">
    <property type="entry name" value="Glyco_hydro/deAcase_b/a-brl"/>
</dbReference>
<proteinExistence type="predicted"/>
<keyword evidence="4" id="KW-1185">Reference proteome</keyword>
<dbReference type="PANTHER" id="PTHR30105:SF2">
    <property type="entry name" value="DIVERGENT POLYSACCHARIDE DEACETYLASE SUPERFAMILY"/>
    <property type="match status" value="1"/>
</dbReference>
<keyword evidence="2" id="KW-0812">Transmembrane</keyword>
<keyword evidence="2" id="KW-1133">Transmembrane helix</keyword>
<dbReference type="GO" id="GO:0005975">
    <property type="term" value="P:carbohydrate metabolic process"/>
    <property type="evidence" value="ECO:0007669"/>
    <property type="project" value="InterPro"/>
</dbReference>
<reference evidence="4" key="1">
    <citation type="submission" date="2017-10" db="EMBL/GenBank/DDBJ databases">
        <authorList>
            <person name="Toshchakov S.V."/>
            <person name="Goeva M.A."/>
        </authorList>
    </citation>
    <scope>NUCLEOTIDE SEQUENCE [LARGE SCALE GENOMIC DNA]</scope>
    <source>
        <strain evidence="4">JR1/69-1-13</strain>
    </source>
</reference>
<comment type="caution">
    <text evidence="3">The sequence shown here is derived from an EMBL/GenBank/DDBJ whole genome shotgun (WGS) entry which is preliminary data.</text>
</comment>
<sequence length="444" mass="44664">MSGMDARAAWRALGVFWAVVLAGGIGTVGVLHWLGAPEGPARLASPQPAPRAAAPAARAAGSPAAPSPEAGSPRAVSPAAGSLAAGPDAAPLPAAAARAGAPSPASPGREELAAALPLPAPPLPEPPLAGTPLPAPQGGVLAAPLPPPAALPEPAPPPEAPPPPPLPEPGLAGRGGPVIAAPRPALLEESPHGPLPRIGPGGAEPRTAYARPFDAADARPRIALVIGGFGGAGLRAEEALRRLPPAATLAISPLALRPDLLLEPARRRGMEVVLALPLESPGDLPAGHLLRASLPPGENLERLHRAMGRFAGYAGVVGALGAQRGERFLASPEALAVVQEEVRARGLYYVDPRPGATALAWHAAADLLLDELPTRGEVEHRLSQLESLAQRHGRAVGLAAEPTPLLVDRIAAWAAGLEARGLVLAPASAVLHAPDNTPIPSASR</sequence>
<dbReference type="Proteomes" id="UP000245048">
    <property type="component" value="Unassembled WGS sequence"/>
</dbReference>
<feature type="region of interest" description="Disordered" evidence="1">
    <location>
        <begin position="117"/>
        <end position="179"/>
    </location>
</feature>
<organism evidence="3 4">
    <name type="scientific">Teichococcus aestuarii</name>
    <dbReference type="NCBI Taxonomy" id="568898"/>
    <lineage>
        <taxon>Bacteria</taxon>
        <taxon>Pseudomonadati</taxon>
        <taxon>Pseudomonadota</taxon>
        <taxon>Alphaproteobacteria</taxon>
        <taxon>Acetobacterales</taxon>
        <taxon>Roseomonadaceae</taxon>
        <taxon>Roseomonas</taxon>
    </lineage>
</organism>
<dbReference type="PANTHER" id="PTHR30105">
    <property type="entry name" value="UNCHARACTERIZED YIBQ-RELATED"/>
    <property type="match status" value="1"/>
</dbReference>
<dbReference type="SUPFAM" id="SSF88713">
    <property type="entry name" value="Glycoside hydrolase/deacetylase"/>
    <property type="match status" value="1"/>
</dbReference>
<dbReference type="CDD" id="cd10936">
    <property type="entry name" value="CE4_DAC2"/>
    <property type="match status" value="1"/>
</dbReference>
<dbReference type="Gene3D" id="3.20.20.370">
    <property type="entry name" value="Glycoside hydrolase/deacetylase"/>
    <property type="match status" value="1"/>
</dbReference>
<keyword evidence="2" id="KW-0472">Membrane</keyword>
<dbReference type="EMBL" id="PDOA01000003">
    <property type="protein sequence ID" value="PWC29705.1"/>
    <property type="molecule type" value="Genomic_DNA"/>
</dbReference>
<evidence type="ECO:0000256" key="2">
    <source>
        <dbReference type="SAM" id="Phobius"/>
    </source>
</evidence>
<evidence type="ECO:0000313" key="3">
    <source>
        <dbReference type="EMBL" id="PWC29705.1"/>
    </source>
</evidence>
<evidence type="ECO:0000256" key="1">
    <source>
        <dbReference type="SAM" id="MobiDB-lite"/>
    </source>
</evidence>
<feature type="transmembrane region" description="Helical" evidence="2">
    <location>
        <begin position="12"/>
        <end position="34"/>
    </location>
</feature>
<feature type="region of interest" description="Disordered" evidence="1">
    <location>
        <begin position="42"/>
        <end position="87"/>
    </location>
</feature>
<feature type="compositionally biased region" description="Pro residues" evidence="1">
    <location>
        <begin position="144"/>
        <end position="168"/>
    </location>
</feature>
<dbReference type="AlphaFoldDB" id="A0A2U1V736"/>
<accession>A0A2U1V736</accession>